<dbReference type="InterPro" id="IPR015300">
    <property type="entry name" value="DNA-bd_pseudobarrel_sf"/>
</dbReference>
<dbReference type="GO" id="GO:0005634">
    <property type="term" value="C:nucleus"/>
    <property type="evidence" value="ECO:0007669"/>
    <property type="project" value="UniProtKB-SubCell"/>
</dbReference>
<name>A0A7H4LPC8_WHEAT</name>
<organism evidence="7 8">
    <name type="scientific">Triticum aestivum</name>
    <name type="common">Wheat</name>
    <dbReference type="NCBI Taxonomy" id="4565"/>
    <lineage>
        <taxon>Eukaryota</taxon>
        <taxon>Viridiplantae</taxon>
        <taxon>Streptophyta</taxon>
        <taxon>Embryophyta</taxon>
        <taxon>Tracheophyta</taxon>
        <taxon>Spermatophyta</taxon>
        <taxon>Magnoliopsida</taxon>
        <taxon>Liliopsida</taxon>
        <taxon>Poales</taxon>
        <taxon>Poaceae</taxon>
        <taxon>BOP clade</taxon>
        <taxon>Pooideae</taxon>
        <taxon>Triticodae</taxon>
        <taxon>Triticeae</taxon>
        <taxon>Triticinae</taxon>
        <taxon>Triticum</taxon>
    </lineage>
</organism>
<evidence type="ECO:0000313" key="7">
    <source>
        <dbReference type="EMBL" id="SPT20467.1"/>
    </source>
</evidence>
<evidence type="ECO:0000256" key="2">
    <source>
        <dbReference type="ARBA" id="ARBA00023015"/>
    </source>
</evidence>
<feature type="region of interest" description="Disordered" evidence="6">
    <location>
        <begin position="54"/>
        <end position="75"/>
    </location>
</feature>
<evidence type="ECO:0000256" key="6">
    <source>
        <dbReference type="SAM" id="MobiDB-lite"/>
    </source>
</evidence>
<evidence type="ECO:0008006" key="9">
    <source>
        <dbReference type="Google" id="ProtNLM"/>
    </source>
</evidence>
<keyword evidence="5" id="KW-0539">Nucleus</keyword>
<proteinExistence type="predicted"/>
<evidence type="ECO:0000256" key="4">
    <source>
        <dbReference type="ARBA" id="ARBA00023163"/>
    </source>
</evidence>
<reference evidence="7 8" key="1">
    <citation type="submission" date="2018-05" db="EMBL/GenBank/DDBJ databases">
        <authorList>
            <person name="Thind KAUR A."/>
        </authorList>
    </citation>
    <scope>NUCLEOTIDE SEQUENCE [LARGE SCALE GENOMIC DNA]</scope>
</reference>
<keyword evidence="2" id="KW-0805">Transcription regulation</keyword>
<dbReference type="Gene3D" id="2.40.330.10">
    <property type="entry name" value="DNA-binding pseudobarrel domain"/>
    <property type="match status" value="1"/>
</dbReference>
<evidence type="ECO:0000256" key="1">
    <source>
        <dbReference type="ARBA" id="ARBA00004123"/>
    </source>
</evidence>
<feature type="compositionally biased region" description="Acidic residues" evidence="6">
    <location>
        <begin position="54"/>
        <end position="74"/>
    </location>
</feature>
<accession>A0A7H4LPC8</accession>
<evidence type="ECO:0000313" key="8">
    <source>
        <dbReference type="Proteomes" id="UP000280104"/>
    </source>
</evidence>
<dbReference type="EMBL" id="LS480641">
    <property type="protein sequence ID" value="SPT20467.1"/>
    <property type="molecule type" value="Genomic_DNA"/>
</dbReference>
<dbReference type="AlphaFoldDB" id="A0A7H4LPC8"/>
<dbReference type="SUPFAM" id="SSF101936">
    <property type="entry name" value="DNA-binding pseudobarrel domain"/>
    <property type="match status" value="1"/>
</dbReference>
<comment type="subcellular location">
    <subcellularLocation>
        <location evidence="1">Nucleus</location>
    </subcellularLocation>
</comment>
<evidence type="ECO:0000256" key="5">
    <source>
        <dbReference type="ARBA" id="ARBA00023242"/>
    </source>
</evidence>
<dbReference type="GO" id="GO:0003677">
    <property type="term" value="F:DNA binding"/>
    <property type="evidence" value="ECO:0007669"/>
    <property type="project" value="UniProtKB-KW"/>
</dbReference>
<gene>
    <name evidence="7" type="ORF">CAMPLR22A2D_LOCUS5100</name>
</gene>
<evidence type="ECO:0000256" key="3">
    <source>
        <dbReference type="ARBA" id="ARBA00023125"/>
    </source>
</evidence>
<sequence>MEVEKGHNMSQIGGDGWARFVARMRLTGGELISFSFRAERPKLAIIYLNLVEDDEDDEDDEDNEDPLDEDDEDPLHEAIIAQRTRLSEEEVSNPWDIIPPRADFVGVPFMTRLTKTMVDQHYMKLAKSISVSYGIEPDEEGSAGLRFTARGSVTTCTYHVDTDGRTHLNSAGWKKFLDGKNLRVGQAILITIRKTNRPGLRMMIVFDII</sequence>
<keyword evidence="3" id="KW-0238">DNA-binding</keyword>
<dbReference type="Proteomes" id="UP000280104">
    <property type="component" value="Chromosome II"/>
</dbReference>
<keyword evidence="4" id="KW-0804">Transcription</keyword>
<protein>
    <recommendedName>
        <fullName evidence="9">TF-B3 domain-containing protein</fullName>
    </recommendedName>
</protein>